<dbReference type="SUPFAM" id="SSF81891">
    <property type="entry name" value="Poly A polymerase C-terminal region-like"/>
    <property type="match status" value="1"/>
</dbReference>
<dbReference type="Proteomes" id="UP001428290">
    <property type="component" value="Unassembled WGS sequence"/>
</dbReference>
<evidence type="ECO:0000256" key="4">
    <source>
        <dbReference type="ARBA" id="ARBA00022679"/>
    </source>
</evidence>
<dbReference type="RefSeq" id="WP_345720984.1">
    <property type="nucleotide sequence ID" value="NZ_BAABRU010000003.1"/>
</dbReference>
<dbReference type="InterPro" id="IPR002646">
    <property type="entry name" value="PolA_pol_head_dom"/>
</dbReference>
<dbReference type="PANTHER" id="PTHR47788:SF1">
    <property type="entry name" value="A-ADDING TRNA NUCLEOTIDYLTRANSFERASE"/>
    <property type="match status" value="1"/>
</dbReference>
<evidence type="ECO:0000256" key="1">
    <source>
        <dbReference type="ARBA" id="ARBA00001946"/>
    </source>
</evidence>
<dbReference type="PANTHER" id="PTHR47788">
    <property type="entry name" value="POLYA POLYMERASE"/>
    <property type="match status" value="1"/>
</dbReference>
<evidence type="ECO:0000256" key="9">
    <source>
        <dbReference type="ARBA" id="ARBA00022842"/>
    </source>
</evidence>
<keyword evidence="3" id="KW-0820">tRNA-binding</keyword>
<comment type="caution">
    <text evidence="14">The sequence shown here is derived from an EMBL/GenBank/DDBJ whole genome shotgun (WGS) entry which is preliminary data.</text>
</comment>
<feature type="domain" description="tRNA nucleotidyltransferase/poly(A) polymerase RNA and SrmB- binding" evidence="13">
    <location>
        <begin position="184"/>
        <end position="240"/>
    </location>
</feature>
<name>A0ABP9WXU9_9CHLR</name>
<comment type="similarity">
    <text evidence="2 11">Belongs to the tRNA nucleotidyltransferase/poly(A) polymerase family.</text>
</comment>
<keyword evidence="8" id="KW-0547">Nucleotide-binding</keyword>
<keyword evidence="4 11" id="KW-0808">Transferase</keyword>
<dbReference type="Gene3D" id="3.30.460.10">
    <property type="entry name" value="Beta Polymerase, domain 2"/>
    <property type="match status" value="1"/>
</dbReference>
<keyword evidence="9" id="KW-0460">Magnesium</keyword>
<keyword evidence="10 11" id="KW-0694">RNA-binding</keyword>
<keyword evidence="5" id="KW-0819">tRNA processing</keyword>
<accession>A0ABP9WXU9</accession>
<dbReference type="SUPFAM" id="SSF81301">
    <property type="entry name" value="Nucleotidyltransferase"/>
    <property type="match status" value="1"/>
</dbReference>
<organism evidence="14 15">
    <name type="scientific">Herpetosiphon gulosus</name>
    <dbReference type="NCBI Taxonomy" id="1973496"/>
    <lineage>
        <taxon>Bacteria</taxon>
        <taxon>Bacillati</taxon>
        <taxon>Chloroflexota</taxon>
        <taxon>Chloroflexia</taxon>
        <taxon>Herpetosiphonales</taxon>
        <taxon>Herpetosiphonaceae</taxon>
        <taxon>Herpetosiphon</taxon>
    </lineage>
</organism>
<evidence type="ECO:0000313" key="14">
    <source>
        <dbReference type="EMBL" id="GAA5527346.1"/>
    </source>
</evidence>
<evidence type="ECO:0000259" key="13">
    <source>
        <dbReference type="Pfam" id="PF12627"/>
    </source>
</evidence>
<dbReference type="CDD" id="cd05398">
    <property type="entry name" value="NT_ClassII-CCAase"/>
    <property type="match status" value="1"/>
</dbReference>
<proteinExistence type="inferred from homology"/>
<evidence type="ECO:0000256" key="6">
    <source>
        <dbReference type="ARBA" id="ARBA00022695"/>
    </source>
</evidence>
<reference evidence="14 15" key="1">
    <citation type="submission" date="2024-02" db="EMBL/GenBank/DDBJ databases">
        <title>Herpetosiphon gulosus NBRC 112829.</title>
        <authorList>
            <person name="Ichikawa N."/>
            <person name="Katano-Makiyama Y."/>
            <person name="Hidaka K."/>
        </authorList>
    </citation>
    <scope>NUCLEOTIDE SEQUENCE [LARGE SCALE GENOMIC DNA]</scope>
    <source>
        <strain evidence="14 15">NBRC 112829</strain>
    </source>
</reference>
<evidence type="ECO:0000256" key="5">
    <source>
        <dbReference type="ARBA" id="ARBA00022694"/>
    </source>
</evidence>
<keyword evidence="15" id="KW-1185">Reference proteome</keyword>
<comment type="cofactor">
    <cofactor evidence="1">
        <name>Mg(2+)</name>
        <dbReference type="ChEBI" id="CHEBI:18420"/>
    </cofactor>
</comment>
<evidence type="ECO:0000259" key="12">
    <source>
        <dbReference type="Pfam" id="PF01743"/>
    </source>
</evidence>
<dbReference type="Pfam" id="PF01743">
    <property type="entry name" value="PolyA_pol"/>
    <property type="match status" value="1"/>
</dbReference>
<evidence type="ECO:0000313" key="15">
    <source>
        <dbReference type="Proteomes" id="UP001428290"/>
    </source>
</evidence>
<keyword evidence="6" id="KW-0548">Nucleotidyltransferase</keyword>
<feature type="domain" description="Poly A polymerase head" evidence="12">
    <location>
        <begin position="34"/>
        <end position="159"/>
    </location>
</feature>
<dbReference type="InterPro" id="IPR052390">
    <property type="entry name" value="tRNA_nt/polyA_polymerase"/>
</dbReference>
<dbReference type="Pfam" id="PF12627">
    <property type="entry name" value="PolyA_pol_RNAbd"/>
    <property type="match status" value="1"/>
</dbReference>
<evidence type="ECO:0000256" key="11">
    <source>
        <dbReference type="RuleBase" id="RU003953"/>
    </source>
</evidence>
<evidence type="ECO:0000256" key="8">
    <source>
        <dbReference type="ARBA" id="ARBA00022741"/>
    </source>
</evidence>
<dbReference type="InterPro" id="IPR032828">
    <property type="entry name" value="PolyA_RNA-bd"/>
</dbReference>
<sequence length="401" mass="44801">MLYDLNSFLRQASPVLQQRLQWLIQTANTHNCACYLVGGCVRDWLLERPVGDIDVVVEGDAIALAKVWAAVWPDQLHTHPPFGTATLSWQDSSLDLISARSEYYPQPAALPVVSFANLAADLARRDFTINCLALRLINQPTELIDPQHGYADLQHGLIRVLHDLSFINDPTRILRAIRFAARLNFELEPQTAILLQHALPWLDQTTPARLWNELGLLLTEPSALVALSLADSWGVLNQLFGSGGWSASLNQQAQTLLANQSDQQLAIVWLLLMSQLAPSAAQTQTQRFSLPKPIRLMVEQWPQLVAFEATLSQTTLSAGQLDRLLSPFEPLLLEVWASNQATSIQHQIKYYLQYLRPIASILTGRDLQAQGIPAGPNYKTLLAEARERQLDQFEQANPNLC</sequence>
<evidence type="ECO:0000256" key="3">
    <source>
        <dbReference type="ARBA" id="ARBA00022555"/>
    </source>
</evidence>
<gene>
    <name evidence="14" type="ORF">Hgul01_01130</name>
</gene>
<evidence type="ECO:0000256" key="2">
    <source>
        <dbReference type="ARBA" id="ARBA00007265"/>
    </source>
</evidence>
<evidence type="ECO:0000256" key="7">
    <source>
        <dbReference type="ARBA" id="ARBA00022723"/>
    </source>
</evidence>
<dbReference type="InterPro" id="IPR043519">
    <property type="entry name" value="NT_sf"/>
</dbReference>
<dbReference type="EMBL" id="BAABRU010000003">
    <property type="protein sequence ID" value="GAA5527346.1"/>
    <property type="molecule type" value="Genomic_DNA"/>
</dbReference>
<keyword evidence="7" id="KW-0479">Metal-binding</keyword>
<evidence type="ECO:0000256" key="10">
    <source>
        <dbReference type="ARBA" id="ARBA00022884"/>
    </source>
</evidence>
<dbReference type="Gene3D" id="1.10.3090.10">
    <property type="entry name" value="cca-adding enzyme, domain 2"/>
    <property type="match status" value="1"/>
</dbReference>
<protein>
    <submittedName>
        <fullName evidence="14">A-adding tRNA nucleotidyltransferase</fullName>
    </submittedName>
</protein>